<accession>A0A6A7A604</accession>
<feature type="compositionally biased region" description="Polar residues" evidence="5">
    <location>
        <begin position="194"/>
        <end position="209"/>
    </location>
</feature>
<feature type="compositionally biased region" description="Basic residues" evidence="5">
    <location>
        <begin position="150"/>
        <end position="164"/>
    </location>
</feature>
<feature type="region of interest" description="Disordered" evidence="5">
    <location>
        <begin position="404"/>
        <end position="442"/>
    </location>
</feature>
<dbReference type="Gene3D" id="3.10.20.90">
    <property type="entry name" value="Phosphatidylinositol 3-kinase Catalytic Subunit, Chain A, domain 1"/>
    <property type="match status" value="1"/>
</dbReference>
<organism evidence="7 8">
    <name type="scientific">Ophiobolus disseminans</name>
    <dbReference type="NCBI Taxonomy" id="1469910"/>
    <lineage>
        <taxon>Eukaryota</taxon>
        <taxon>Fungi</taxon>
        <taxon>Dikarya</taxon>
        <taxon>Ascomycota</taxon>
        <taxon>Pezizomycotina</taxon>
        <taxon>Dothideomycetes</taxon>
        <taxon>Pleosporomycetidae</taxon>
        <taxon>Pleosporales</taxon>
        <taxon>Pleosporineae</taxon>
        <taxon>Phaeosphaeriaceae</taxon>
        <taxon>Ophiobolus</taxon>
    </lineage>
</organism>
<evidence type="ECO:0000256" key="3">
    <source>
        <dbReference type="ARBA" id="ARBA00022989"/>
    </source>
</evidence>
<dbReference type="PROSITE" id="PS50053">
    <property type="entry name" value="UBIQUITIN_2"/>
    <property type="match status" value="1"/>
</dbReference>
<gene>
    <name evidence="7" type="ORF">CC86DRAFT_369244</name>
</gene>
<protein>
    <recommendedName>
        <fullName evidence="6">Ubiquitin-like domain-containing protein</fullName>
    </recommendedName>
</protein>
<dbReference type="InterPro" id="IPR000626">
    <property type="entry name" value="Ubiquitin-like_dom"/>
</dbReference>
<comment type="subcellular location">
    <subcellularLocation>
        <location evidence="1">Membrane</location>
    </subcellularLocation>
</comment>
<feature type="region of interest" description="Disordered" evidence="5">
    <location>
        <begin position="94"/>
        <end position="175"/>
    </location>
</feature>
<proteinExistence type="predicted"/>
<dbReference type="PANTHER" id="PTHR12943">
    <property type="entry name" value="HOMOCYSTEINE-RESPONSIVE ENDOPLASMIC RETICULUM-RESIDENT UNIQUITIN-LIKE DOMAIN HERPUD PROTEIN FAMILY MEMBER"/>
    <property type="match status" value="1"/>
</dbReference>
<evidence type="ECO:0000313" key="7">
    <source>
        <dbReference type="EMBL" id="KAF2828107.1"/>
    </source>
</evidence>
<feature type="domain" description="Ubiquitin-like" evidence="6">
    <location>
        <begin position="6"/>
        <end position="72"/>
    </location>
</feature>
<dbReference type="GO" id="GO:0016020">
    <property type="term" value="C:membrane"/>
    <property type="evidence" value="ECO:0007669"/>
    <property type="project" value="UniProtKB-SubCell"/>
</dbReference>
<sequence>MAEETPTINLKILSPSAEVEGGITFADLPTTTTIKELRSRIQDAVPSKPAPERMRLIYRGRVVANDADTLGNVFGADNIRESKDQSLHLVLRELPPSSTAPSPAPRSSTAPPNPFRPAQAPIPSSPPLQTNPFRTLPQPRPSSQPQAAPPHHHHHHPHAHHHHIAGPPNPFQIPLPPAIQQQLAQTMNMAQNGQLTPGQVTNRQGQPSREGTPAPGAGMTAAPMGLPPLPGFGPPTLPPNGGTVRQEGIGPNGERWSVTYSSANIPMGAGGPNPPRPFPQQPAFGLPPRLGPSPSPTEAIDRLFPRMRTILQSARQEMENVTTLLQASAQQSTQPIPFPVATPPSWRLERIRQHVQIMGHNLNMVERGLAVIAADASMTDNPDVISLRQEANTLREQLGEVNRTLSQPANNSPAQASSAESAPATAPTSSANSQPEPHVASQALPAGAPEELFILSSPQGPVGILFDRRGTYATAPFVPTSPFQTFTNQFAQNRQLIAGLGQQIAYGSSNLHNQLANIQPTPAQQPTAGGQTTNQAQPQAQGAEQPQAQNQEQAQVQNANPPVAAQGENDRVGNIAGHVWLLFKLACFVYFFSGGGGWYKSLVLGLIAGGVYLAQVGIFDEHFAVIRHHFEAILPVGALAERAARPRNAHRNEPNRNLTPEEAAQRLLQQHQDQRHGWVRETMRTVERSFAIFVASLWPGIGERMVHAQEERVRLERVAEEERQRSLEEAQRQEQEKKEEHTTGDADAPGAAESSGKGKQRADVAEAEVSGDVSGAAA</sequence>
<keyword evidence="4" id="KW-0472">Membrane</keyword>
<keyword evidence="8" id="KW-1185">Reference proteome</keyword>
<dbReference type="InterPro" id="IPR039751">
    <property type="entry name" value="HERPUD1/2"/>
</dbReference>
<feature type="compositionally biased region" description="Polar residues" evidence="5">
    <location>
        <begin position="520"/>
        <end position="533"/>
    </location>
</feature>
<feature type="compositionally biased region" description="Low complexity" evidence="5">
    <location>
        <begin position="406"/>
        <end position="435"/>
    </location>
</feature>
<evidence type="ECO:0000256" key="4">
    <source>
        <dbReference type="ARBA" id="ARBA00023136"/>
    </source>
</evidence>
<dbReference type="InterPro" id="IPR029071">
    <property type="entry name" value="Ubiquitin-like_domsf"/>
</dbReference>
<evidence type="ECO:0000256" key="5">
    <source>
        <dbReference type="SAM" id="MobiDB-lite"/>
    </source>
</evidence>
<feature type="compositionally biased region" description="Low complexity" evidence="5">
    <location>
        <begin position="211"/>
        <end position="224"/>
    </location>
</feature>
<feature type="region of interest" description="Disordered" evidence="5">
    <location>
        <begin position="722"/>
        <end position="778"/>
    </location>
</feature>
<feature type="compositionally biased region" description="Pro residues" evidence="5">
    <location>
        <begin position="225"/>
        <end position="238"/>
    </location>
</feature>
<name>A0A6A7A604_9PLEO</name>
<keyword evidence="3" id="KW-1133">Transmembrane helix</keyword>
<feature type="compositionally biased region" description="Low complexity" evidence="5">
    <location>
        <begin position="534"/>
        <end position="562"/>
    </location>
</feature>
<dbReference type="SUPFAM" id="SSF54236">
    <property type="entry name" value="Ubiquitin-like"/>
    <property type="match status" value="1"/>
</dbReference>
<dbReference type="PANTHER" id="PTHR12943:SF27">
    <property type="entry name" value="HOMOCYSTEINE-INDUCED ENDOPLASMIC RETICULUM PROTEIN, ISOFORM A"/>
    <property type="match status" value="1"/>
</dbReference>
<feature type="compositionally biased region" description="Low complexity" evidence="5">
    <location>
        <begin position="95"/>
        <end position="110"/>
    </location>
</feature>
<evidence type="ECO:0000256" key="2">
    <source>
        <dbReference type="ARBA" id="ARBA00022692"/>
    </source>
</evidence>
<dbReference type="OrthoDB" id="21589at2759"/>
<dbReference type="GO" id="GO:0030968">
    <property type="term" value="P:endoplasmic reticulum unfolded protein response"/>
    <property type="evidence" value="ECO:0007669"/>
    <property type="project" value="TreeGrafter"/>
</dbReference>
<keyword evidence="2" id="KW-0812">Transmembrane</keyword>
<evidence type="ECO:0000259" key="6">
    <source>
        <dbReference type="PROSITE" id="PS50053"/>
    </source>
</evidence>
<dbReference type="EMBL" id="MU006223">
    <property type="protein sequence ID" value="KAF2828107.1"/>
    <property type="molecule type" value="Genomic_DNA"/>
</dbReference>
<dbReference type="Proteomes" id="UP000799424">
    <property type="component" value="Unassembled WGS sequence"/>
</dbReference>
<evidence type="ECO:0000256" key="1">
    <source>
        <dbReference type="ARBA" id="ARBA00004370"/>
    </source>
</evidence>
<feature type="region of interest" description="Disordered" evidence="5">
    <location>
        <begin position="194"/>
        <end position="255"/>
    </location>
</feature>
<dbReference type="AlphaFoldDB" id="A0A6A7A604"/>
<reference evidence="7" key="1">
    <citation type="journal article" date="2020" name="Stud. Mycol.">
        <title>101 Dothideomycetes genomes: a test case for predicting lifestyles and emergence of pathogens.</title>
        <authorList>
            <person name="Haridas S."/>
            <person name="Albert R."/>
            <person name="Binder M."/>
            <person name="Bloem J."/>
            <person name="Labutti K."/>
            <person name="Salamov A."/>
            <person name="Andreopoulos B."/>
            <person name="Baker S."/>
            <person name="Barry K."/>
            <person name="Bills G."/>
            <person name="Bluhm B."/>
            <person name="Cannon C."/>
            <person name="Castanera R."/>
            <person name="Culley D."/>
            <person name="Daum C."/>
            <person name="Ezra D."/>
            <person name="Gonzalez J."/>
            <person name="Henrissat B."/>
            <person name="Kuo A."/>
            <person name="Liang C."/>
            <person name="Lipzen A."/>
            <person name="Lutzoni F."/>
            <person name="Magnuson J."/>
            <person name="Mondo S."/>
            <person name="Nolan M."/>
            <person name="Ohm R."/>
            <person name="Pangilinan J."/>
            <person name="Park H.-J."/>
            <person name="Ramirez L."/>
            <person name="Alfaro M."/>
            <person name="Sun H."/>
            <person name="Tritt A."/>
            <person name="Yoshinaga Y."/>
            <person name="Zwiers L.-H."/>
            <person name="Turgeon B."/>
            <person name="Goodwin S."/>
            <person name="Spatafora J."/>
            <person name="Crous P."/>
            <person name="Grigoriev I."/>
        </authorList>
    </citation>
    <scope>NUCLEOTIDE SEQUENCE</scope>
    <source>
        <strain evidence="7">CBS 113818</strain>
    </source>
</reference>
<feature type="compositionally biased region" description="Basic and acidic residues" evidence="5">
    <location>
        <begin position="722"/>
        <end position="744"/>
    </location>
</feature>
<feature type="region of interest" description="Disordered" evidence="5">
    <location>
        <begin position="520"/>
        <end position="568"/>
    </location>
</feature>
<evidence type="ECO:0000313" key="8">
    <source>
        <dbReference type="Proteomes" id="UP000799424"/>
    </source>
</evidence>